<proteinExistence type="predicted"/>
<evidence type="ECO:0000256" key="1">
    <source>
        <dbReference type="SAM" id="MobiDB-lite"/>
    </source>
</evidence>
<gene>
    <name evidence="2" type="ORF">GCM10009559_72790</name>
</gene>
<feature type="region of interest" description="Disordered" evidence="1">
    <location>
        <begin position="27"/>
        <end position="66"/>
    </location>
</feature>
<accession>A0ABP3YSL7</accession>
<dbReference type="RefSeq" id="WP_343946365.1">
    <property type="nucleotide sequence ID" value="NZ_BAAAHP010000269.1"/>
</dbReference>
<dbReference type="Proteomes" id="UP001499967">
    <property type="component" value="Unassembled WGS sequence"/>
</dbReference>
<comment type="caution">
    <text evidence="2">The sequence shown here is derived from an EMBL/GenBank/DDBJ whole genome shotgun (WGS) entry which is preliminary data.</text>
</comment>
<sequence length="66" mass="7127">MKDIDDPVGDDVDRALAALYGDDDELSAAAPAHLPHTEPEDSVPPVRTAPPYVPIGRRGRSYETRA</sequence>
<dbReference type="EMBL" id="BAAAHP010000269">
    <property type="protein sequence ID" value="GAA0904904.1"/>
    <property type="molecule type" value="Genomic_DNA"/>
</dbReference>
<name>A0ABP3YSL7_9PSEU</name>
<protein>
    <submittedName>
        <fullName evidence="2">Uncharacterized protein</fullName>
    </submittedName>
</protein>
<evidence type="ECO:0000313" key="3">
    <source>
        <dbReference type="Proteomes" id="UP001499967"/>
    </source>
</evidence>
<evidence type="ECO:0000313" key="2">
    <source>
        <dbReference type="EMBL" id="GAA0904904.1"/>
    </source>
</evidence>
<reference evidence="3" key="1">
    <citation type="journal article" date="2019" name="Int. J. Syst. Evol. Microbiol.">
        <title>The Global Catalogue of Microorganisms (GCM) 10K type strain sequencing project: providing services to taxonomists for standard genome sequencing and annotation.</title>
        <authorList>
            <consortium name="The Broad Institute Genomics Platform"/>
            <consortium name="The Broad Institute Genome Sequencing Center for Infectious Disease"/>
            <person name="Wu L."/>
            <person name="Ma J."/>
        </authorList>
    </citation>
    <scope>NUCLEOTIDE SEQUENCE [LARGE SCALE GENOMIC DNA]</scope>
    <source>
        <strain evidence="3">JCM 11117</strain>
    </source>
</reference>
<keyword evidence="3" id="KW-1185">Reference proteome</keyword>
<organism evidence="2 3">
    <name type="scientific">Pseudonocardia zijingensis</name>
    <dbReference type="NCBI Taxonomy" id="153376"/>
    <lineage>
        <taxon>Bacteria</taxon>
        <taxon>Bacillati</taxon>
        <taxon>Actinomycetota</taxon>
        <taxon>Actinomycetes</taxon>
        <taxon>Pseudonocardiales</taxon>
        <taxon>Pseudonocardiaceae</taxon>
        <taxon>Pseudonocardia</taxon>
    </lineage>
</organism>